<sequence length="324" mass="34980">MKTGAALPLLAGLAAAAKIPANVKLPATGVECKARPYNGPLVTNPDTPSAFKAYGPFNSAATVWAEDQNTPENYVTVPSFVNLNAAAQAPGYLSSIEPESYDPVECAAYCDKEPSCTSFNIFYERVPLIVHPTTLVPDAEICPGLSNSPSATLIKCAFYSNPLTAATATNNGQFQGQFETAVAGSTAFFKWDPPAVHGFHGPFHLGGATIHAPYGYLRHETFPGAQFDPERCAASCDEHFDHDKETGKVSNQCIFFNAYVLYKNGGEPLFNCAYYSEVWGPEEATNQGQVDGEGNVYSVGLSYAYYLEEQYYLPGTKDQVKNDI</sequence>
<gene>
    <name evidence="2" type="ORF">B0T14DRAFT_421937</name>
</gene>
<feature type="chain" id="PRO_5041435156" evidence="1">
    <location>
        <begin position="17"/>
        <end position="324"/>
    </location>
</feature>
<evidence type="ECO:0000313" key="3">
    <source>
        <dbReference type="Proteomes" id="UP001175000"/>
    </source>
</evidence>
<dbReference type="PANTHER" id="PTHR36578:SF1">
    <property type="entry name" value="APPLE DOMAIN-CONTAINING PROTEIN"/>
    <property type="match status" value="1"/>
</dbReference>
<dbReference type="AlphaFoldDB" id="A0AA39X3Y8"/>
<proteinExistence type="predicted"/>
<dbReference type="EMBL" id="JAULSU010000002">
    <property type="protein sequence ID" value="KAK0626863.1"/>
    <property type="molecule type" value="Genomic_DNA"/>
</dbReference>
<protein>
    <submittedName>
        <fullName evidence="2">Uncharacterized protein</fullName>
    </submittedName>
</protein>
<accession>A0AA39X3Y8</accession>
<evidence type="ECO:0000313" key="2">
    <source>
        <dbReference type="EMBL" id="KAK0626863.1"/>
    </source>
</evidence>
<comment type="caution">
    <text evidence="2">The sequence shown here is derived from an EMBL/GenBank/DDBJ whole genome shotgun (WGS) entry which is preliminary data.</text>
</comment>
<reference evidence="2" key="1">
    <citation type="submission" date="2023-06" db="EMBL/GenBank/DDBJ databases">
        <title>Genome-scale phylogeny and comparative genomics of the fungal order Sordariales.</title>
        <authorList>
            <consortium name="Lawrence Berkeley National Laboratory"/>
            <person name="Hensen N."/>
            <person name="Bonometti L."/>
            <person name="Westerberg I."/>
            <person name="Brannstrom I.O."/>
            <person name="Guillou S."/>
            <person name="Cros-Aarteil S."/>
            <person name="Calhoun S."/>
            <person name="Haridas S."/>
            <person name="Kuo A."/>
            <person name="Mondo S."/>
            <person name="Pangilinan J."/>
            <person name="Riley R."/>
            <person name="Labutti K."/>
            <person name="Andreopoulos B."/>
            <person name="Lipzen A."/>
            <person name="Chen C."/>
            <person name="Yanf M."/>
            <person name="Daum C."/>
            <person name="Ng V."/>
            <person name="Clum A."/>
            <person name="Steindorff A."/>
            <person name="Ohm R."/>
            <person name="Martin F."/>
            <person name="Silar P."/>
            <person name="Natvig D."/>
            <person name="Lalanne C."/>
            <person name="Gautier V."/>
            <person name="Ament-Velasquez S.L."/>
            <person name="Kruys A."/>
            <person name="Hutchinson M.I."/>
            <person name="Powell A.J."/>
            <person name="Barry K."/>
            <person name="Miller A.N."/>
            <person name="Grigoriev I.V."/>
            <person name="Debuchy R."/>
            <person name="Gladieux P."/>
            <person name="Thoren M.H."/>
            <person name="Johannesson H."/>
        </authorList>
    </citation>
    <scope>NUCLEOTIDE SEQUENCE</scope>
    <source>
        <strain evidence="2">CBS 606.72</strain>
    </source>
</reference>
<organism evidence="2 3">
    <name type="scientific">Immersiella caudata</name>
    <dbReference type="NCBI Taxonomy" id="314043"/>
    <lineage>
        <taxon>Eukaryota</taxon>
        <taxon>Fungi</taxon>
        <taxon>Dikarya</taxon>
        <taxon>Ascomycota</taxon>
        <taxon>Pezizomycotina</taxon>
        <taxon>Sordariomycetes</taxon>
        <taxon>Sordariomycetidae</taxon>
        <taxon>Sordariales</taxon>
        <taxon>Lasiosphaeriaceae</taxon>
        <taxon>Immersiella</taxon>
    </lineage>
</organism>
<feature type="signal peptide" evidence="1">
    <location>
        <begin position="1"/>
        <end position="16"/>
    </location>
</feature>
<dbReference type="Proteomes" id="UP001175000">
    <property type="component" value="Unassembled WGS sequence"/>
</dbReference>
<keyword evidence="3" id="KW-1185">Reference proteome</keyword>
<keyword evidence="1" id="KW-0732">Signal</keyword>
<dbReference type="PANTHER" id="PTHR36578">
    <property type="entry name" value="CHROMOSOME 15, WHOLE GENOME SHOTGUN SEQUENCE"/>
    <property type="match status" value="1"/>
</dbReference>
<name>A0AA39X3Y8_9PEZI</name>
<evidence type="ECO:0000256" key="1">
    <source>
        <dbReference type="SAM" id="SignalP"/>
    </source>
</evidence>